<organism evidence="1">
    <name type="scientific">Anguilla anguilla</name>
    <name type="common">European freshwater eel</name>
    <name type="synonym">Muraena anguilla</name>
    <dbReference type="NCBI Taxonomy" id="7936"/>
    <lineage>
        <taxon>Eukaryota</taxon>
        <taxon>Metazoa</taxon>
        <taxon>Chordata</taxon>
        <taxon>Craniata</taxon>
        <taxon>Vertebrata</taxon>
        <taxon>Euteleostomi</taxon>
        <taxon>Actinopterygii</taxon>
        <taxon>Neopterygii</taxon>
        <taxon>Teleostei</taxon>
        <taxon>Anguilliformes</taxon>
        <taxon>Anguillidae</taxon>
        <taxon>Anguilla</taxon>
    </lineage>
</organism>
<protein>
    <submittedName>
        <fullName evidence="1">Uncharacterized protein</fullName>
    </submittedName>
</protein>
<evidence type="ECO:0000313" key="1">
    <source>
        <dbReference type="EMBL" id="JAH37148.1"/>
    </source>
</evidence>
<reference evidence="1" key="1">
    <citation type="submission" date="2014-11" db="EMBL/GenBank/DDBJ databases">
        <authorList>
            <person name="Amaro Gonzalez C."/>
        </authorList>
    </citation>
    <scope>NUCLEOTIDE SEQUENCE</scope>
</reference>
<sequence>MLLHTSEGGTRLCPQPSPMVGNWDMTSVIFFICFEVRGTYTFGIPTILLCAVSPLDV</sequence>
<accession>A0A0E9S9D2</accession>
<name>A0A0E9S9D2_ANGAN</name>
<reference evidence="1" key="2">
    <citation type="journal article" date="2015" name="Fish Shellfish Immunol.">
        <title>Early steps in the European eel (Anguilla anguilla)-Vibrio vulnificus interaction in the gills: Role of the RtxA13 toxin.</title>
        <authorList>
            <person name="Callol A."/>
            <person name="Pajuelo D."/>
            <person name="Ebbesson L."/>
            <person name="Teles M."/>
            <person name="MacKenzie S."/>
            <person name="Amaro C."/>
        </authorList>
    </citation>
    <scope>NUCLEOTIDE SEQUENCE</scope>
</reference>
<dbReference type="AlphaFoldDB" id="A0A0E9S9D2"/>
<dbReference type="EMBL" id="GBXM01071429">
    <property type="protein sequence ID" value="JAH37148.1"/>
    <property type="molecule type" value="Transcribed_RNA"/>
</dbReference>
<proteinExistence type="predicted"/>